<keyword evidence="1" id="KW-0175">Coiled coil</keyword>
<dbReference type="KEGG" id="hli:HLI_17130"/>
<dbReference type="InterPro" id="IPR002645">
    <property type="entry name" value="STAS_dom"/>
</dbReference>
<dbReference type="PROSITE" id="PS50801">
    <property type="entry name" value="STAS"/>
    <property type="match status" value="1"/>
</dbReference>
<name>A0A410MGE5_9BACI</name>
<feature type="coiled-coil region" evidence="1">
    <location>
        <begin position="113"/>
        <end position="140"/>
    </location>
</feature>
<dbReference type="Gene3D" id="3.30.750.24">
    <property type="entry name" value="STAS domain"/>
    <property type="match status" value="1"/>
</dbReference>
<dbReference type="OrthoDB" id="2624594at2"/>
<dbReference type="PANTHER" id="PTHR33745">
    <property type="entry name" value="RSBT ANTAGONIST PROTEIN RSBS-RELATED"/>
    <property type="match status" value="1"/>
</dbReference>
<organism evidence="3 4">
    <name type="scientific">Halobacillus litoralis</name>
    <dbReference type="NCBI Taxonomy" id="45668"/>
    <lineage>
        <taxon>Bacteria</taxon>
        <taxon>Bacillati</taxon>
        <taxon>Bacillota</taxon>
        <taxon>Bacilli</taxon>
        <taxon>Bacillales</taxon>
        <taxon>Bacillaceae</taxon>
        <taxon>Halobacillus</taxon>
    </lineage>
</organism>
<evidence type="ECO:0000313" key="4">
    <source>
        <dbReference type="Proteomes" id="UP000287756"/>
    </source>
</evidence>
<dbReference type="Pfam" id="PF01740">
    <property type="entry name" value="STAS"/>
    <property type="match status" value="1"/>
</dbReference>
<dbReference type="RefSeq" id="WP_128526080.1">
    <property type="nucleotide sequence ID" value="NZ_CP026118.1"/>
</dbReference>
<dbReference type="InterPro" id="IPR036513">
    <property type="entry name" value="STAS_dom_sf"/>
</dbReference>
<evidence type="ECO:0000259" key="2">
    <source>
        <dbReference type="PROSITE" id="PS50801"/>
    </source>
</evidence>
<protein>
    <recommendedName>
        <fullName evidence="2">STAS domain-containing protein</fullName>
    </recommendedName>
</protein>
<dbReference type="AlphaFoldDB" id="A0A410MGE5"/>
<sequence length="254" mass="29383">MKRVDRSFPLPFFIINKKFIIQSYSQEAETMFGERENLLDVFDEDSMDKIRKWVTPDIKKLSLESHLKPLGEAISPITCDVHVNWKNDLYAEVLVITKDDQLTKVTKTMDQLRSRLNDTNFELFEEKEKLEEAIQQSNRLSAPFIQLTSDTALVPLFGDITEDKMFTVEDHLLHSSQIGETERILFDFTGVGELIHEGTYVLKNIMTSLYYMGAEVVITGVRPDHVKNFQAMQFPSKINFMNSLQQAVRKYCGK</sequence>
<dbReference type="CDD" id="cd07041">
    <property type="entry name" value="STAS_RsbR_RsbS_like"/>
    <property type="match status" value="1"/>
</dbReference>
<gene>
    <name evidence="3" type="ORF">HLI_17130</name>
</gene>
<dbReference type="EMBL" id="CP026118">
    <property type="protein sequence ID" value="QAS53809.1"/>
    <property type="molecule type" value="Genomic_DNA"/>
</dbReference>
<reference evidence="3 4" key="1">
    <citation type="submission" date="2018-01" db="EMBL/GenBank/DDBJ databases">
        <title>The whole genome sequencing and assembly of Halobacillus litoralis ERB031 strain.</title>
        <authorList>
            <person name="Lee S.-J."/>
            <person name="Park M.-K."/>
            <person name="Kim J.-Y."/>
            <person name="Lee Y.-J."/>
            <person name="Yi H."/>
            <person name="Bahn Y.-S."/>
            <person name="Kim J.F."/>
            <person name="Lee D.-W."/>
        </authorList>
    </citation>
    <scope>NUCLEOTIDE SEQUENCE [LARGE SCALE GENOMIC DNA]</scope>
    <source>
        <strain evidence="3 4">ERB 031</strain>
    </source>
</reference>
<evidence type="ECO:0000313" key="3">
    <source>
        <dbReference type="EMBL" id="QAS53809.1"/>
    </source>
</evidence>
<feature type="domain" description="STAS" evidence="2">
    <location>
        <begin position="141"/>
        <end position="251"/>
    </location>
</feature>
<dbReference type="Proteomes" id="UP000287756">
    <property type="component" value="Chromosome"/>
</dbReference>
<dbReference type="PANTHER" id="PTHR33745:SF8">
    <property type="entry name" value="BLUE-LIGHT PHOTORECEPTOR"/>
    <property type="match status" value="1"/>
</dbReference>
<evidence type="ECO:0000256" key="1">
    <source>
        <dbReference type="SAM" id="Coils"/>
    </source>
</evidence>
<dbReference type="SUPFAM" id="SSF52091">
    <property type="entry name" value="SpoIIaa-like"/>
    <property type="match status" value="1"/>
</dbReference>
<proteinExistence type="predicted"/>
<dbReference type="InterPro" id="IPR051932">
    <property type="entry name" value="Bact_StressResp_Reg"/>
</dbReference>
<accession>A0A410MGE5</accession>